<evidence type="ECO:0000256" key="5">
    <source>
        <dbReference type="ARBA" id="ARBA00023136"/>
    </source>
</evidence>
<dbReference type="InParanoid" id="C1EJD8"/>
<dbReference type="AlphaFoldDB" id="C1EJD8"/>
<dbReference type="InterPro" id="IPR001727">
    <property type="entry name" value="GDT1-like"/>
</dbReference>
<feature type="transmembrane region" description="Helical" evidence="6">
    <location>
        <begin position="6"/>
        <end position="28"/>
    </location>
</feature>
<evidence type="ECO:0000313" key="8">
    <source>
        <dbReference type="Proteomes" id="UP000002009"/>
    </source>
</evidence>
<dbReference type="GO" id="GO:0009535">
    <property type="term" value="C:chloroplast thylakoid membrane"/>
    <property type="evidence" value="ECO:0007669"/>
    <property type="project" value="TreeGrafter"/>
</dbReference>
<dbReference type="GO" id="GO:0005384">
    <property type="term" value="F:manganese ion transmembrane transporter activity"/>
    <property type="evidence" value="ECO:0007669"/>
    <property type="project" value="TreeGrafter"/>
</dbReference>
<dbReference type="PANTHER" id="PTHR12608">
    <property type="entry name" value="TRANSMEMBRANE PROTEIN HTP-1 RELATED"/>
    <property type="match status" value="1"/>
</dbReference>
<evidence type="ECO:0000256" key="6">
    <source>
        <dbReference type="RuleBase" id="RU365102"/>
    </source>
</evidence>
<keyword evidence="5 6" id="KW-0472">Membrane</keyword>
<dbReference type="GO" id="GO:0032472">
    <property type="term" value="P:Golgi calcium ion transport"/>
    <property type="evidence" value="ECO:0007669"/>
    <property type="project" value="TreeGrafter"/>
</dbReference>
<dbReference type="InterPro" id="IPR049555">
    <property type="entry name" value="GDT1-like_CS"/>
</dbReference>
<dbReference type="PROSITE" id="PS01214">
    <property type="entry name" value="UPF0016"/>
    <property type="match status" value="1"/>
</dbReference>
<feature type="transmembrane region" description="Helical" evidence="6">
    <location>
        <begin position="152"/>
        <end position="172"/>
    </location>
</feature>
<feature type="non-terminal residue" evidence="7">
    <location>
        <position position="1"/>
    </location>
</feature>
<dbReference type="GO" id="GO:0015085">
    <property type="term" value="F:calcium ion transmembrane transporter activity"/>
    <property type="evidence" value="ECO:0007669"/>
    <property type="project" value="TreeGrafter"/>
</dbReference>
<comment type="subcellular location">
    <subcellularLocation>
        <location evidence="1 6">Membrane</location>
        <topology evidence="1 6">Multi-pass membrane protein</topology>
    </subcellularLocation>
</comment>
<dbReference type="Proteomes" id="UP000002009">
    <property type="component" value="Chromosome 16"/>
</dbReference>
<dbReference type="FunCoup" id="C1EJD8">
    <property type="interactions" value="374"/>
</dbReference>
<evidence type="ECO:0000256" key="1">
    <source>
        <dbReference type="ARBA" id="ARBA00004141"/>
    </source>
</evidence>
<dbReference type="GO" id="GO:0032468">
    <property type="term" value="P:Golgi calcium ion homeostasis"/>
    <property type="evidence" value="ECO:0007669"/>
    <property type="project" value="TreeGrafter"/>
</dbReference>
<comment type="similarity">
    <text evidence="2 6">Belongs to the GDT1 family.</text>
</comment>
<feature type="non-terminal residue" evidence="7">
    <location>
        <position position="203"/>
    </location>
</feature>
<dbReference type="KEGG" id="mis:MICPUN_72771"/>
<reference evidence="7 8" key="1">
    <citation type="journal article" date="2009" name="Science">
        <title>Green evolution and dynamic adaptations revealed by genomes of the marine picoeukaryotes Micromonas.</title>
        <authorList>
            <person name="Worden A.Z."/>
            <person name="Lee J.H."/>
            <person name="Mock T."/>
            <person name="Rouze P."/>
            <person name="Simmons M.P."/>
            <person name="Aerts A.L."/>
            <person name="Allen A.E."/>
            <person name="Cuvelier M.L."/>
            <person name="Derelle E."/>
            <person name="Everett M.V."/>
            <person name="Foulon E."/>
            <person name="Grimwood J."/>
            <person name="Gundlach H."/>
            <person name="Henrissat B."/>
            <person name="Napoli C."/>
            <person name="McDonald S.M."/>
            <person name="Parker M.S."/>
            <person name="Rombauts S."/>
            <person name="Salamov A."/>
            <person name="Von Dassow P."/>
            <person name="Badger J.H."/>
            <person name="Coutinho P.M."/>
            <person name="Demir E."/>
            <person name="Dubchak I."/>
            <person name="Gentemann C."/>
            <person name="Eikrem W."/>
            <person name="Gready J.E."/>
            <person name="John U."/>
            <person name="Lanier W."/>
            <person name="Lindquist E.A."/>
            <person name="Lucas S."/>
            <person name="Mayer K.F."/>
            <person name="Moreau H."/>
            <person name="Not F."/>
            <person name="Otillar R."/>
            <person name="Panaud O."/>
            <person name="Pangilinan J."/>
            <person name="Paulsen I."/>
            <person name="Piegu B."/>
            <person name="Poliakov A."/>
            <person name="Robbens S."/>
            <person name="Schmutz J."/>
            <person name="Toulza E."/>
            <person name="Wyss T."/>
            <person name="Zelensky A."/>
            <person name="Zhou K."/>
            <person name="Armbrust E.V."/>
            <person name="Bhattacharya D."/>
            <person name="Goodenough U.W."/>
            <person name="Van de Peer Y."/>
            <person name="Grigoriev I.V."/>
        </authorList>
    </citation>
    <scope>NUCLEOTIDE SEQUENCE [LARGE SCALE GENOMIC DNA]</scope>
    <source>
        <strain evidence="8">RCC299 / NOUM17</strain>
    </source>
</reference>
<evidence type="ECO:0000256" key="2">
    <source>
        <dbReference type="ARBA" id="ARBA00009190"/>
    </source>
</evidence>
<dbReference type="OrthoDB" id="498495at2759"/>
<keyword evidence="8" id="KW-1185">Reference proteome</keyword>
<feature type="transmembrane region" description="Helical" evidence="6">
    <location>
        <begin position="35"/>
        <end position="57"/>
    </location>
</feature>
<gene>
    <name evidence="7" type="ORF">MICPUN_72771</name>
</gene>
<feature type="transmembrane region" description="Helical" evidence="6">
    <location>
        <begin position="77"/>
        <end position="94"/>
    </location>
</feature>
<keyword evidence="4 6" id="KW-1133">Transmembrane helix</keyword>
<accession>C1EJD8</accession>
<feature type="transmembrane region" description="Helical" evidence="6">
    <location>
        <begin position="184"/>
        <end position="202"/>
    </location>
</feature>
<protein>
    <recommendedName>
        <fullName evidence="6">GDT1 family protein</fullName>
    </recommendedName>
</protein>
<dbReference type="eggNOG" id="KOG2881">
    <property type="taxonomic scope" value="Eukaryota"/>
</dbReference>
<dbReference type="Pfam" id="PF01169">
    <property type="entry name" value="GDT1"/>
    <property type="match status" value="2"/>
</dbReference>
<proteinExistence type="inferred from homology"/>
<organism evidence="7 8">
    <name type="scientific">Micromonas commoda (strain RCC299 / NOUM17 / CCMP2709)</name>
    <name type="common">Picoplanktonic green alga</name>
    <dbReference type="NCBI Taxonomy" id="296587"/>
    <lineage>
        <taxon>Eukaryota</taxon>
        <taxon>Viridiplantae</taxon>
        <taxon>Chlorophyta</taxon>
        <taxon>Mamiellophyceae</taxon>
        <taxon>Mamiellales</taxon>
        <taxon>Mamiellaceae</taxon>
        <taxon>Micromonas</taxon>
    </lineage>
</organism>
<dbReference type="GO" id="GO:0005794">
    <property type="term" value="C:Golgi apparatus"/>
    <property type="evidence" value="ECO:0007669"/>
    <property type="project" value="TreeGrafter"/>
</dbReference>
<keyword evidence="3 6" id="KW-0812">Transmembrane</keyword>
<sequence>LLDGFLQAFLLIFFSEIGDKTFFIAVILATQQDKATVFAGTFGALAVMTVISVGIGQVFHLAEESTTALAGSNWDDYLAVALLLVFGVQTILGAEEDTAEEEEEDAKVAVAGMQFDGNAALVLSTFALVFAAEWGDKSFIATIALSAAASPLGVVAGAVAGHGVATGLAVFVGDILGDKIPERVIKYAGGGLFIVFAILTALE</sequence>
<dbReference type="PANTHER" id="PTHR12608:SF6">
    <property type="entry name" value="PROTEIN PAM71, CHLOROPLASTIC"/>
    <property type="match status" value="1"/>
</dbReference>
<name>C1EJD8_MICCC</name>
<dbReference type="EMBL" id="CP001334">
    <property type="protein sequence ID" value="ACO68022.1"/>
    <property type="molecule type" value="Genomic_DNA"/>
</dbReference>
<evidence type="ECO:0000256" key="3">
    <source>
        <dbReference type="ARBA" id="ARBA00022692"/>
    </source>
</evidence>
<dbReference type="GeneID" id="8249841"/>
<dbReference type="RefSeq" id="XP_002506764.1">
    <property type="nucleotide sequence ID" value="XM_002506718.1"/>
</dbReference>
<dbReference type="OMA" id="AGSNWDD"/>
<evidence type="ECO:0000313" key="7">
    <source>
        <dbReference type="EMBL" id="ACO68022.1"/>
    </source>
</evidence>
<feature type="transmembrane region" description="Helical" evidence="6">
    <location>
        <begin position="115"/>
        <end position="132"/>
    </location>
</feature>
<evidence type="ECO:0000256" key="4">
    <source>
        <dbReference type="ARBA" id="ARBA00022989"/>
    </source>
</evidence>